<dbReference type="Proteomes" id="UP000824596">
    <property type="component" value="Unassembled WGS sequence"/>
</dbReference>
<feature type="signal peptide" evidence="1">
    <location>
        <begin position="1"/>
        <end position="17"/>
    </location>
</feature>
<gene>
    <name evidence="2" type="ORF">HRG_04309</name>
</gene>
<proteinExistence type="predicted"/>
<dbReference type="AlphaFoldDB" id="A0A9P8N0U8"/>
<name>A0A9P8N0U8_9HYPO</name>
<sequence>MHLFKYLLAALPALALAQESAPASSGPSSTVTQTSVITMTKTIVLQRLSTVTATAGVNGTSVGTTSYLTPIPSGAAAPSTAVPSSPRGPTVNAAGSLDATRVALAGLAGMLAVAML</sequence>
<reference evidence="2" key="1">
    <citation type="submission" date="2021-09" db="EMBL/GenBank/DDBJ databases">
        <title>A high-quality genome of the endoparasitic fungus Hirsutella rhossiliensis with a comparison of Hirsutella genomes reveals transposable elements contributing to genome size variation.</title>
        <authorList>
            <person name="Lin R."/>
            <person name="Jiao Y."/>
            <person name="Sun X."/>
            <person name="Ling J."/>
            <person name="Xie B."/>
            <person name="Cheng X."/>
        </authorList>
    </citation>
    <scope>NUCLEOTIDE SEQUENCE</scope>
    <source>
        <strain evidence="2">HR02</strain>
    </source>
</reference>
<feature type="chain" id="PRO_5040474464" evidence="1">
    <location>
        <begin position="18"/>
        <end position="116"/>
    </location>
</feature>
<dbReference type="EMBL" id="JAIZPD010000004">
    <property type="protein sequence ID" value="KAH0963881.1"/>
    <property type="molecule type" value="Genomic_DNA"/>
</dbReference>
<accession>A0A9P8N0U8</accession>
<evidence type="ECO:0000313" key="3">
    <source>
        <dbReference type="Proteomes" id="UP000824596"/>
    </source>
</evidence>
<protein>
    <submittedName>
        <fullName evidence="2">Uncharacterized protein</fullName>
    </submittedName>
</protein>
<comment type="caution">
    <text evidence="2">The sequence shown here is derived from an EMBL/GenBank/DDBJ whole genome shotgun (WGS) entry which is preliminary data.</text>
</comment>
<keyword evidence="1" id="KW-0732">Signal</keyword>
<dbReference type="RefSeq" id="XP_044721394.1">
    <property type="nucleotide sequence ID" value="XM_044862780.1"/>
</dbReference>
<evidence type="ECO:0000313" key="2">
    <source>
        <dbReference type="EMBL" id="KAH0963881.1"/>
    </source>
</evidence>
<organism evidence="2 3">
    <name type="scientific">Hirsutella rhossiliensis</name>
    <dbReference type="NCBI Taxonomy" id="111463"/>
    <lineage>
        <taxon>Eukaryota</taxon>
        <taxon>Fungi</taxon>
        <taxon>Dikarya</taxon>
        <taxon>Ascomycota</taxon>
        <taxon>Pezizomycotina</taxon>
        <taxon>Sordariomycetes</taxon>
        <taxon>Hypocreomycetidae</taxon>
        <taxon>Hypocreales</taxon>
        <taxon>Ophiocordycipitaceae</taxon>
        <taxon>Hirsutella</taxon>
    </lineage>
</organism>
<dbReference type="GeneID" id="68353438"/>
<keyword evidence="3" id="KW-1185">Reference proteome</keyword>
<evidence type="ECO:0000256" key="1">
    <source>
        <dbReference type="SAM" id="SignalP"/>
    </source>
</evidence>